<organism evidence="1 2">
    <name type="scientific">Methanophagales virus PBV299</name>
    <dbReference type="NCBI Taxonomy" id="2987730"/>
    <lineage>
        <taxon>Viruses</taxon>
        <taxon>Duplodnaviria</taxon>
        <taxon>Heunggongvirae</taxon>
        <taxon>Uroviricota</taxon>
        <taxon>Caudoviricetes</taxon>
        <taxon>Nakonvirales</taxon>
        <taxon>Ahpuchviridae</taxon>
        <taxon>Kisinvirus</taxon>
        <taxon>Kisinvirus pescaderoense</taxon>
    </lineage>
</organism>
<reference evidence="1 2" key="1">
    <citation type="submission" date="2022-09" db="EMBL/GenBank/DDBJ databases">
        <title>Evolutionary Diversification of Methanotrophic Ca. Methanophagales (ANME-1) and Their Expansive Virome.</title>
        <authorList>
            <person name="Laso-Perez R."/>
            <person name="Wu F."/>
            <person name="Cremiere A."/>
            <person name="Speth D."/>
            <person name="Magyar J.S."/>
            <person name="Krupovic M."/>
            <person name="Orphan V.J."/>
        </authorList>
    </citation>
    <scope>NUCLEOTIDE SEQUENCE [LARGE SCALE GENOMIC DNA]</scope>
    <source>
        <strain evidence="1">PBV299</strain>
    </source>
</reference>
<proteinExistence type="predicted"/>
<protein>
    <submittedName>
        <fullName evidence="1">Uncharacterized protein</fullName>
    </submittedName>
</protein>
<accession>A0ABY6GND0</accession>
<sequence length="68" mass="7937">MEERKIIEVGEVTITGNVICPLCGRWTGQNAQIDIPPYHCPYCELDIELLPNQERYYKEVYGMEDDDE</sequence>
<dbReference type="Proteomes" id="UP001156193">
    <property type="component" value="Segment"/>
</dbReference>
<gene>
    <name evidence="1" type="ORF">OFDIEDLO_00074</name>
</gene>
<keyword evidence="2" id="KW-1185">Reference proteome</keyword>
<evidence type="ECO:0000313" key="2">
    <source>
        <dbReference type="Proteomes" id="UP001156193"/>
    </source>
</evidence>
<evidence type="ECO:0000313" key="1">
    <source>
        <dbReference type="EMBL" id="UYL64870.1"/>
    </source>
</evidence>
<dbReference type="EMBL" id="OP413838">
    <property type="protein sequence ID" value="UYL64870.1"/>
    <property type="molecule type" value="Genomic_DNA"/>
</dbReference>
<name>A0ABY6GND0_9CAUD</name>